<dbReference type="AlphaFoldDB" id="A0A167C4P6"/>
<dbReference type="Proteomes" id="UP000076584">
    <property type="component" value="Unassembled WGS sequence"/>
</dbReference>
<reference evidence="2 3" key="1">
    <citation type="submission" date="2015-06" db="EMBL/GenBank/DDBJ databases">
        <title>Survival trade-offs in plant roots during colonization by closely related pathogenic and mutualistic fungi.</title>
        <authorList>
            <person name="Hacquard S."/>
            <person name="Kracher B."/>
            <person name="Hiruma K."/>
            <person name="Weinman A."/>
            <person name="Muench P."/>
            <person name="Garrido Oter R."/>
            <person name="Ver Loren van Themaat E."/>
            <person name="Dallerey J.-F."/>
            <person name="Damm U."/>
            <person name="Henrissat B."/>
            <person name="Lespinet O."/>
            <person name="Thon M."/>
            <person name="Kemen E."/>
            <person name="McHardy A.C."/>
            <person name="Schulze-Lefert P."/>
            <person name="O'Connell R.J."/>
        </authorList>
    </citation>
    <scope>NUCLEOTIDE SEQUENCE [LARGE SCALE GENOMIC DNA]</scope>
    <source>
        <strain evidence="2 3">MAFF 238704</strain>
    </source>
</reference>
<dbReference type="Gene3D" id="3.10.450.50">
    <property type="match status" value="1"/>
</dbReference>
<dbReference type="EMBL" id="LFIW01001507">
    <property type="protein sequence ID" value="KZL82130.1"/>
    <property type="molecule type" value="Genomic_DNA"/>
</dbReference>
<feature type="domain" description="SnoaL-like" evidence="1">
    <location>
        <begin position="11"/>
        <end position="141"/>
    </location>
</feature>
<evidence type="ECO:0000313" key="3">
    <source>
        <dbReference type="Proteomes" id="UP000076584"/>
    </source>
</evidence>
<evidence type="ECO:0000313" key="2">
    <source>
        <dbReference type="EMBL" id="KZL82130.1"/>
    </source>
</evidence>
<dbReference type="STRING" id="1573173.A0A167C4P6"/>
<dbReference type="Pfam" id="PF13577">
    <property type="entry name" value="SnoaL_4"/>
    <property type="match status" value="1"/>
</dbReference>
<sequence>MSAKPTLSSETAEIIRRKKAQYCRFADGLEWDRFDTIMLPDFTFEGVDTDGTVLVQNGVRYRWESREAWVAHFSEAFKVMQTMHLVDPGDLEQVSEDEVRAVFGVIYHAGTRGTEAGLHSTGGGHYYETWKKVDGDWFMASSSMKRLYSKIQGV</sequence>
<dbReference type="InterPro" id="IPR032710">
    <property type="entry name" value="NTF2-like_dom_sf"/>
</dbReference>
<dbReference type="InterPro" id="IPR037401">
    <property type="entry name" value="SnoaL-like"/>
</dbReference>
<keyword evidence="3" id="KW-1185">Reference proteome</keyword>
<organism evidence="2 3">
    <name type="scientific">Colletotrichum incanum</name>
    <name type="common">Soybean anthracnose fungus</name>
    <dbReference type="NCBI Taxonomy" id="1573173"/>
    <lineage>
        <taxon>Eukaryota</taxon>
        <taxon>Fungi</taxon>
        <taxon>Dikarya</taxon>
        <taxon>Ascomycota</taxon>
        <taxon>Pezizomycotina</taxon>
        <taxon>Sordariomycetes</taxon>
        <taxon>Hypocreomycetidae</taxon>
        <taxon>Glomerellales</taxon>
        <taxon>Glomerellaceae</taxon>
        <taxon>Colletotrichum</taxon>
        <taxon>Colletotrichum spaethianum species complex</taxon>
    </lineage>
</organism>
<evidence type="ECO:0000259" key="1">
    <source>
        <dbReference type="Pfam" id="PF13577"/>
    </source>
</evidence>
<accession>A0A167C4P6</accession>
<gene>
    <name evidence="2" type="ORF">CI238_07583</name>
</gene>
<protein>
    <recommendedName>
        <fullName evidence="1">SnoaL-like domain-containing protein</fullName>
    </recommendedName>
</protein>
<proteinExistence type="predicted"/>
<dbReference type="SUPFAM" id="SSF54427">
    <property type="entry name" value="NTF2-like"/>
    <property type="match status" value="1"/>
</dbReference>
<comment type="caution">
    <text evidence="2">The sequence shown here is derived from an EMBL/GenBank/DDBJ whole genome shotgun (WGS) entry which is preliminary data.</text>
</comment>
<name>A0A167C4P6_COLIC</name>